<evidence type="ECO:0000256" key="4">
    <source>
        <dbReference type="SAM" id="Phobius"/>
    </source>
</evidence>
<proteinExistence type="predicted"/>
<reference evidence="6 7" key="1">
    <citation type="submission" date="2015-06" db="EMBL/GenBank/DDBJ databases">
        <title>Prevotella sp. 109, sp. nov., a novel member of the family Prevotellaceae isolated from human faeces.</title>
        <authorList>
            <person name="Shkoporov A.N."/>
            <person name="Chaplin A.V."/>
            <person name="Kafarskaia L.I."/>
            <person name="Efimov B.A."/>
        </authorList>
    </citation>
    <scope>NUCLEOTIDE SEQUENCE [LARGE SCALE GENOMIC DNA]</scope>
    <source>
        <strain evidence="6 7">109</strain>
    </source>
</reference>
<keyword evidence="7" id="KW-1185">Reference proteome</keyword>
<evidence type="ECO:0000256" key="1">
    <source>
        <dbReference type="ARBA" id="ARBA00023015"/>
    </source>
</evidence>
<dbReference type="SUPFAM" id="SSF46689">
    <property type="entry name" value="Homeodomain-like"/>
    <property type="match status" value="1"/>
</dbReference>
<evidence type="ECO:0000256" key="2">
    <source>
        <dbReference type="ARBA" id="ARBA00023125"/>
    </source>
</evidence>
<dbReference type="SUPFAM" id="SSF48452">
    <property type="entry name" value="TPR-like"/>
    <property type="match status" value="1"/>
</dbReference>
<dbReference type="InterPro" id="IPR019734">
    <property type="entry name" value="TPR_rpt"/>
</dbReference>
<sequence>MPIQIKAMTFGKDYFNLVKNTLKVPTDDVMKKADEYFEKNSLDTAFIYYLVLCKRADIDLPNEERQQCAIAFLKKGNILYMKGSYADALNSYFTGLRIYKEGNGKREISRFYNNIGTIFCLYGDFGNGLGYYKKAYNLSRKYKDAINEYKVLANITMMTARLGKTKEARKYHKLLIKFKKSKDKECVFMWKFCMGMILYSEKNSIQAIQVLKEAVDYAQKNNLTPQYICSSYQMLYKSYSALKDDRMMLKYIRLYKEAAEKYGIMHSCLSVYMDYADYYDSVKDYKLANHYMKLYLDTKDSILNFQEFETIKNQQFVYEMAKYDEYISNLHEREKERMATISTQRNFIFVITVVVLVVSVLLIIVYRQKKSIDKSYNNLFVVNRDFIKNQNVLRVRMHESMARQKELEAEVERMRKTIDNGVCSRNEEIIKCDSDTCDDNVEKVRNASMRMSGDMRNKLLDAIIDIMENTTEFCNYDFSLLRLSTLVGSNSKYVSMVINDNFQKSFKTYVNEYRIHLACLRMSDTENYGSFTLNAIAESVGFKSYSAFVDVFKKTVGITPSLYKEKLRKE</sequence>
<keyword evidence="2" id="KW-0238">DNA-binding</keyword>
<dbReference type="GO" id="GO:0043565">
    <property type="term" value="F:sequence-specific DNA binding"/>
    <property type="evidence" value="ECO:0007669"/>
    <property type="project" value="InterPro"/>
</dbReference>
<keyword evidence="4" id="KW-1133">Transmembrane helix</keyword>
<feature type="transmembrane region" description="Helical" evidence="4">
    <location>
        <begin position="347"/>
        <end position="366"/>
    </location>
</feature>
<evidence type="ECO:0000256" key="3">
    <source>
        <dbReference type="ARBA" id="ARBA00023163"/>
    </source>
</evidence>
<name>A0A8E1QVW9_9BACT</name>
<dbReference type="GO" id="GO:0003700">
    <property type="term" value="F:DNA-binding transcription factor activity"/>
    <property type="evidence" value="ECO:0007669"/>
    <property type="project" value="InterPro"/>
</dbReference>
<dbReference type="Pfam" id="PF12833">
    <property type="entry name" value="HTH_18"/>
    <property type="match status" value="1"/>
</dbReference>
<accession>A0A8E1QVW9</accession>
<dbReference type="InterPro" id="IPR009057">
    <property type="entry name" value="Homeodomain-like_sf"/>
</dbReference>
<dbReference type="InterPro" id="IPR011990">
    <property type="entry name" value="TPR-like_helical_dom_sf"/>
</dbReference>
<keyword evidence="1" id="KW-0805">Transcription regulation</keyword>
<dbReference type="PANTHER" id="PTHR43280">
    <property type="entry name" value="ARAC-FAMILY TRANSCRIPTIONAL REGULATOR"/>
    <property type="match status" value="1"/>
</dbReference>
<comment type="caution">
    <text evidence="6">The sequence shown here is derived from an EMBL/GenBank/DDBJ whole genome shotgun (WGS) entry which is preliminary data.</text>
</comment>
<evidence type="ECO:0000259" key="5">
    <source>
        <dbReference type="PROSITE" id="PS01124"/>
    </source>
</evidence>
<keyword evidence="3" id="KW-0804">Transcription</keyword>
<organism evidence="6 7">
    <name type="scientific">Xylanibacter rarus</name>
    <dbReference type="NCBI Taxonomy" id="1676614"/>
    <lineage>
        <taxon>Bacteria</taxon>
        <taxon>Pseudomonadati</taxon>
        <taxon>Bacteroidota</taxon>
        <taxon>Bacteroidia</taxon>
        <taxon>Bacteroidales</taxon>
        <taxon>Prevotellaceae</taxon>
        <taxon>Xylanibacter</taxon>
    </lineage>
</organism>
<dbReference type="Gene3D" id="1.10.10.60">
    <property type="entry name" value="Homeodomain-like"/>
    <property type="match status" value="2"/>
</dbReference>
<dbReference type="PROSITE" id="PS01124">
    <property type="entry name" value="HTH_ARAC_FAMILY_2"/>
    <property type="match status" value="1"/>
</dbReference>
<keyword evidence="4" id="KW-0812">Transmembrane</keyword>
<dbReference type="PANTHER" id="PTHR43280:SF2">
    <property type="entry name" value="HTH-TYPE TRANSCRIPTIONAL REGULATOR EXSA"/>
    <property type="match status" value="1"/>
</dbReference>
<protein>
    <recommendedName>
        <fullName evidence="5">HTH araC/xylS-type domain-containing protein</fullName>
    </recommendedName>
</protein>
<evidence type="ECO:0000313" key="6">
    <source>
        <dbReference type="EMBL" id="KOO67578.1"/>
    </source>
</evidence>
<gene>
    <name evidence="6" type="ORF">ACU52_12745</name>
</gene>
<evidence type="ECO:0000313" key="7">
    <source>
        <dbReference type="Proteomes" id="UP000036951"/>
    </source>
</evidence>
<dbReference type="SMART" id="SM00342">
    <property type="entry name" value="HTH_ARAC"/>
    <property type="match status" value="1"/>
</dbReference>
<dbReference type="Proteomes" id="UP000036951">
    <property type="component" value="Unassembled WGS sequence"/>
</dbReference>
<dbReference type="InterPro" id="IPR018060">
    <property type="entry name" value="HTH_AraC"/>
</dbReference>
<keyword evidence="4" id="KW-0472">Membrane</keyword>
<feature type="domain" description="HTH araC/xylS-type" evidence="5">
    <location>
        <begin position="461"/>
        <end position="566"/>
    </location>
</feature>
<dbReference type="AlphaFoldDB" id="A0A8E1QVW9"/>
<dbReference type="SMART" id="SM00028">
    <property type="entry name" value="TPR"/>
    <property type="match status" value="4"/>
</dbReference>
<dbReference type="Gene3D" id="1.25.40.10">
    <property type="entry name" value="Tetratricopeptide repeat domain"/>
    <property type="match status" value="2"/>
</dbReference>
<dbReference type="EMBL" id="LFQU01000034">
    <property type="protein sequence ID" value="KOO67578.1"/>
    <property type="molecule type" value="Genomic_DNA"/>
</dbReference>